<dbReference type="SUPFAM" id="SSF46785">
    <property type="entry name" value="Winged helix' DNA-binding domain"/>
    <property type="match status" value="1"/>
</dbReference>
<dbReference type="GO" id="GO:0043161">
    <property type="term" value="P:proteasome-mediated ubiquitin-dependent protein catabolic process"/>
    <property type="evidence" value="ECO:0007669"/>
    <property type="project" value="TreeGrafter"/>
</dbReference>
<dbReference type="SMART" id="SM00088">
    <property type="entry name" value="PINT"/>
    <property type="match status" value="1"/>
</dbReference>
<evidence type="ECO:0000259" key="1">
    <source>
        <dbReference type="PROSITE" id="PS50250"/>
    </source>
</evidence>
<organism evidence="2 3">
    <name type="scientific">Ecytonucleospora hepatopenaei</name>
    <dbReference type="NCBI Taxonomy" id="646526"/>
    <lineage>
        <taxon>Eukaryota</taxon>
        <taxon>Fungi</taxon>
        <taxon>Fungi incertae sedis</taxon>
        <taxon>Microsporidia</taxon>
        <taxon>Enterocytozoonidae</taxon>
        <taxon>Ecytonucleospora</taxon>
    </lineage>
</organism>
<gene>
    <name evidence="2" type="primary">PSMD6</name>
    <name evidence="2" type="ORF">EHP00_15</name>
</gene>
<dbReference type="InterPro" id="IPR036390">
    <property type="entry name" value="WH_DNA-bd_sf"/>
</dbReference>
<dbReference type="PROSITE" id="PS50250">
    <property type="entry name" value="PCI"/>
    <property type="match status" value="1"/>
</dbReference>
<keyword evidence="3" id="KW-1185">Reference proteome</keyword>
<proteinExistence type="predicted"/>
<evidence type="ECO:0000313" key="3">
    <source>
        <dbReference type="Proteomes" id="UP000192758"/>
    </source>
</evidence>
<reference evidence="2 3" key="1">
    <citation type="journal article" date="2017" name="Environ. Microbiol.">
        <title>Decay of the glycolytic pathway and adaptation to intranuclear parasitism within Enterocytozoonidae microsporidia.</title>
        <authorList>
            <person name="Wiredu Boakye D."/>
            <person name="Jaroenlak P."/>
            <person name="Prachumwat A."/>
            <person name="Williams T.A."/>
            <person name="Bateman K.S."/>
            <person name="Itsathitphaisarn O."/>
            <person name="Sritunyalucksana K."/>
            <person name="Paszkiewicz K.H."/>
            <person name="Moore K.A."/>
            <person name="Stentiford G.D."/>
            <person name="Williams B.A."/>
        </authorList>
    </citation>
    <scope>NUCLEOTIDE SEQUENCE [LARGE SCALE GENOMIC DNA]</scope>
    <source>
        <strain evidence="2 3">TH1</strain>
    </source>
</reference>
<dbReference type="Pfam" id="PF10602">
    <property type="entry name" value="RPN7"/>
    <property type="match status" value="1"/>
</dbReference>
<feature type="domain" description="PCI" evidence="1">
    <location>
        <begin position="174"/>
        <end position="338"/>
    </location>
</feature>
<dbReference type="PANTHER" id="PTHR14145:SF1">
    <property type="entry name" value="26S PROTEASOME NON-ATPASE REGULATORY SUBUNIT 6"/>
    <property type="match status" value="1"/>
</dbReference>
<comment type="caution">
    <text evidence="2">The sequence shown here is derived from an EMBL/GenBank/DDBJ whole genome shotgun (WGS) entry which is preliminary data.</text>
</comment>
<sequence>MLEIDFVYPSLKILYFVYDLTHTGNTEEVEKYLIDNGAVELYKHMVDLGILKYNDKLFKEIEGKKEINYKKVLDNYKNELDEENKIKSLAEFYAKTFEVGNFDKKTKELLDLNQNTSFQLDIKLCKIRIALIIGDKKMLHSNVEQAKHISTIADWDRRNRFKVYLGFYALQKADFESAANYFYECISSFEANELCDFENIVLYLVFSGLLSFSRNDIETKLVNNFEVLKYKKISKLAETLYNCEYNIVFDQIVEFSNFIEKDVFLSEYKEFFVKEMLFKSYSQFLLSYQSVDLVKMAQIFGVRPEFIEEDIRNFIFLKRINCEIDKLDNMIIINDINSGYSNEREMLQADCILKSVRKTAHE</sequence>
<dbReference type="InterPro" id="IPR045135">
    <property type="entry name" value="Rpn7_N"/>
</dbReference>
<dbReference type="STRING" id="646526.A0A1W0E5F7"/>
<dbReference type="OrthoDB" id="1452at2759"/>
<dbReference type="Gene3D" id="1.25.40.570">
    <property type="match status" value="1"/>
</dbReference>
<evidence type="ECO:0000313" key="2">
    <source>
        <dbReference type="EMBL" id="OQS54507.1"/>
    </source>
</evidence>
<dbReference type="AlphaFoldDB" id="A0A1W0E5F7"/>
<dbReference type="VEuPathDB" id="MicrosporidiaDB:EHP00_15"/>
<protein>
    <submittedName>
        <fullName evidence="2">PSMD6</fullName>
    </submittedName>
</protein>
<accession>A0A1W0E5F7</accession>
<dbReference type="Pfam" id="PF01399">
    <property type="entry name" value="PCI"/>
    <property type="match status" value="1"/>
</dbReference>
<dbReference type="Proteomes" id="UP000192758">
    <property type="component" value="Unassembled WGS sequence"/>
</dbReference>
<dbReference type="InterPro" id="IPR000717">
    <property type="entry name" value="PCI_dom"/>
</dbReference>
<dbReference type="InterPro" id="IPR019585">
    <property type="entry name" value="Rpn7/CSN1"/>
</dbReference>
<name>A0A1W0E5F7_9MICR</name>
<dbReference type="PANTHER" id="PTHR14145">
    <property type="entry name" value="26S PROTESOME SUBUNIT 6"/>
    <property type="match status" value="1"/>
</dbReference>
<dbReference type="EMBL" id="MNPJ01000019">
    <property type="protein sequence ID" value="OQS54507.1"/>
    <property type="molecule type" value="Genomic_DNA"/>
</dbReference>